<reference evidence="3 4" key="1">
    <citation type="submission" date="2020-06" db="EMBL/GenBank/DDBJ databases">
        <title>Genome mining for natural products.</title>
        <authorList>
            <person name="Zhang B."/>
            <person name="Shi J."/>
            <person name="Ge H."/>
        </authorList>
    </citation>
    <scope>NUCLEOTIDE SEQUENCE [LARGE SCALE GENOMIC DNA]</scope>
    <source>
        <strain evidence="3 4">NA00687</strain>
    </source>
</reference>
<gene>
    <name evidence="3" type="ORF">HUT08_08330</name>
</gene>
<accession>A0A7H8N5E2</accession>
<dbReference type="Proteomes" id="UP000509303">
    <property type="component" value="Chromosome"/>
</dbReference>
<evidence type="ECO:0000313" key="4">
    <source>
        <dbReference type="Proteomes" id="UP000509303"/>
    </source>
</evidence>
<keyword evidence="4" id="KW-1185">Reference proteome</keyword>
<protein>
    <submittedName>
        <fullName evidence="3">Uncharacterized protein</fullName>
    </submittedName>
</protein>
<feature type="region of interest" description="Disordered" evidence="1">
    <location>
        <begin position="155"/>
        <end position="177"/>
    </location>
</feature>
<feature type="transmembrane region" description="Helical" evidence="2">
    <location>
        <begin position="20"/>
        <end position="38"/>
    </location>
</feature>
<feature type="compositionally biased region" description="Pro residues" evidence="1">
    <location>
        <begin position="59"/>
        <end position="75"/>
    </location>
</feature>
<keyword evidence="2" id="KW-0472">Membrane</keyword>
<keyword evidence="2" id="KW-0812">Transmembrane</keyword>
<feature type="region of interest" description="Disordered" evidence="1">
    <location>
        <begin position="41"/>
        <end position="83"/>
    </location>
</feature>
<dbReference type="EMBL" id="CP054929">
    <property type="protein sequence ID" value="QKW49563.1"/>
    <property type="molecule type" value="Genomic_DNA"/>
</dbReference>
<organism evidence="3 4">
    <name type="scientific">Streptomyces buecherae</name>
    <dbReference type="NCBI Taxonomy" id="2763006"/>
    <lineage>
        <taxon>Bacteria</taxon>
        <taxon>Bacillati</taxon>
        <taxon>Actinomycetota</taxon>
        <taxon>Actinomycetes</taxon>
        <taxon>Kitasatosporales</taxon>
        <taxon>Streptomycetaceae</taxon>
        <taxon>Streptomyces</taxon>
    </lineage>
</organism>
<sequence length="177" mass="18054">MTVRERTAPNQQRGDTAWGARLLLFTALLFDIVTMHTLGHPTEHGGTAGHARPSGATPGHPPMADAPPADPPPAAHAPAAHAAHHPTLTSDDILASGGAVGLGDPRQLGAPGHGGMDPLSVCLAVLAAWSVVLLLSAAARRRASACVARLGTAYAPAPWPAPPPRPAPPTRTTVLRL</sequence>
<feature type="compositionally biased region" description="Pro residues" evidence="1">
    <location>
        <begin position="157"/>
        <end position="169"/>
    </location>
</feature>
<name>A0A7H8N5E2_9ACTN</name>
<evidence type="ECO:0000313" key="3">
    <source>
        <dbReference type="EMBL" id="QKW49563.1"/>
    </source>
</evidence>
<dbReference type="AlphaFoldDB" id="A0A7H8N5E2"/>
<evidence type="ECO:0000256" key="2">
    <source>
        <dbReference type="SAM" id="Phobius"/>
    </source>
</evidence>
<proteinExistence type="predicted"/>
<dbReference type="RefSeq" id="WP_176161297.1">
    <property type="nucleotide sequence ID" value="NZ_CP054929.1"/>
</dbReference>
<feature type="transmembrane region" description="Helical" evidence="2">
    <location>
        <begin position="118"/>
        <end position="139"/>
    </location>
</feature>
<keyword evidence="2" id="KW-1133">Transmembrane helix</keyword>
<evidence type="ECO:0000256" key="1">
    <source>
        <dbReference type="SAM" id="MobiDB-lite"/>
    </source>
</evidence>